<comment type="caution">
    <text evidence="3">The sequence shown here is derived from an EMBL/GenBank/DDBJ whole genome shotgun (WGS) entry which is preliminary data.</text>
</comment>
<accession>A0ABQ4UL40</accession>
<feature type="domain" description="DUF4214" evidence="2">
    <location>
        <begin position="513"/>
        <end position="555"/>
    </location>
</feature>
<gene>
    <name evidence="3" type="ORF">LNAOJCKE_5241</name>
</gene>
<protein>
    <recommendedName>
        <fullName evidence="2">DUF4214 domain-containing protein</fullName>
    </recommendedName>
</protein>
<evidence type="ECO:0000313" key="4">
    <source>
        <dbReference type="Proteomes" id="UP001055039"/>
    </source>
</evidence>
<dbReference type="PRINTS" id="PR00313">
    <property type="entry name" value="CABNDNGRPT"/>
</dbReference>
<reference evidence="3" key="1">
    <citation type="journal article" date="2021" name="Front. Microbiol.">
        <title>Comprehensive Comparative Genomics and Phenotyping of Methylobacterium Species.</title>
        <authorList>
            <person name="Alessa O."/>
            <person name="Ogura Y."/>
            <person name="Fujitani Y."/>
            <person name="Takami H."/>
            <person name="Hayashi T."/>
            <person name="Sahin N."/>
            <person name="Tani A."/>
        </authorList>
    </citation>
    <scope>NUCLEOTIDE SEQUENCE</scope>
    <source>
        <strain evidence="3">NBRC 15686</strain>
    </source>
</reference>
<dbReference type="InterPro" id="IPR025282">
    <property type="entry name" value="DUF4214"/>
</dbReference>
<reference evidence="3" key="2">
    <citation type="submission" date="2021-08" db="EMBL/GenBank/DDBJ databases">
        <authorList>
            <person name="Tani A."/>
            <person name="Ola A."/>
            <person name="Ogura Y."/>
            <person name="Katsura K."/>
            <person name="Hayashi T."/>
        </authorList>
    </citation>
    <scope>NUCLEOTIDE SEQUENCE</scope>
    <source>
        <strain evidence="3">NBRC 15686</strain>
    </source>
</reference>
<keyword evidence="4" id="KW-1185">Reference proteome</keyword>
<dbReference type="RefSeq" id="WP_238228881.1">
    <property type="nucleotide sequence ID" value="NZ_BAAADH010000058.1"/>
</dbReference>
<evidence type="ECO:0000256" key="1">
    <source>
        <dbReference type="SAM" id="MobiDB-lite"/>
    </source>
</evidence>
<evidence type="ECO:0000259" key="2">
    <source>
        <dbReference type="Pfam" id="PF13946"/>
    </source>
</evidence>
<dbReference type="InterPro" id="IPR011049">
    <property type="entry name" value="Serralysin-like_metalloprot_C"/>
</dbReference>
<evidence type="ECO:0000313" key="3">
    <source>
        <dbReference type="EMBL" id="GJE68005.1"/>
    </source>
</evidence>
<organism evidence="3 4">
    <name type="scientific">Methylorubrum aminovorans</name>
    <dbReference type="NCBI Taxonomy" id="269069"/>
    <lineage>
        <taxon>Bacteria</taxon>
        <taxon>Pseudomonadati</taxon>
        <taxon>Pseudomonadota</taxon>
        <taxon>Alphaproteobacteria</taxon>
        <taxon>Hyphomicrobiales</taxon>
        <taxon>Methylobacteriaceae</taxon>
        <taxon>Methylorubrum</taxon>
    </lineage>
</organism>
<dbReference type="EMBL" id="BPRC01000040">
    <property type="protein sequence ID" value="GJE68005.1"/>
    <property type="molecule type" value="Genomic_DNA"/>
</dbReference>
<dbReference type="SUPFAM" id="SSF51120">
    <property type="entry name" value="beta-Roll"/>
    <property type="match status" value="1"/>
</dbReference>
<dbReference type="Proteomes" id="UP001055039">
    <property type="component" value="Unassembled WGS sequence"/>
</dbReference>
<name>A0ABQ4UL40_9HYPH</name>
<sequence length="555" mass="56385">MATSITILTSGADVVLPSDADQIVTATAQTLTSTGLNPANGGTLPGDQLDGGAGHDVLALSGSGSFDLARLSQFTGFEEVRLTNTTSGSAYLALRNGVDLTVTLSDGAPASSAPYGSTAGAITVVLGTGKVTLLGGNEADYISAYTPARLQAGTSLDGGGGSDSLSLSYDTSTTNPTFDPVTGAMIPPVYRDTVYDLTGVSLHNIETLSVSGYSGIATGTTTIVKVDTAALVDVTTLSFISLSGESGKLVTGAASLDMTGKTVGFGSSGGSIESTNATGTTFTTSNYQMAALVKGGAGQDTLVVNGVTLTEAQRAQIFQSSIEILKDATGTYSKVGSEVVQIIDQQNNQTLFDNSSSTQNYTYKLGSGDYTIKLSSGDNSVTGAAGNQTIYSPAGTGQNHIDGGDVYDTMVYNVASTAINIQVLSGGEIKVGSHSDYLTNVEALQFTDKTILTSSLLSPVESGGNSGNPGPGGGDTGGTPEAPITPPTPMMPTIDPSRFGTITHDVHSAAGEVYALYDALLGRVPDAQGQQYFTRALESGASLEDVAQSMLQSPE</sequence>
<feature type="compositionally biased region" description="Gly residues" evidence="1">
    <location>
        <begin position="464"/>
        <end position="477"/>
    </location>
</feature>
<proteinExistence type="predicted"/>
<dbReference type="Pfam" id="PF13946">
    <property type="entry name" value="DUF4214"/>
    <property type="match status" value="1"/>
</dbReference>
<feature type="region of interest" description="Disordered" evidence="1">
    <location>
        <begin position="457"/>
        <end position="499"/>
    </location>
</feature>